<dbReference type="Proteomes" id="UP000239711">
    <property type="component" value="Unassembled WGS sequence"/>
</dbReference>
<dbReference type="SUPFAM" id="SSF88946">
    <property type="entry name" value="Sigma2 domain of RNA polymerase sigma factors"/>
    <property type="match status" value="1"/>
</dbReference>
<dbReference type="Pfam" id="PF08281">
    <property type="entry name" value="Sigma70_r4_2"/>
    <property type="match status" value="1"/>
</dbReference>
<evidence type="ECO:0000313" key="8">
    <source>
        <dbReference type="Proteomes" id="UP000239711"/>
    </source>
</evidence>
<gene>
    <name evidence="7" type="ORF">C5745_18755</name>
</gene>
<evidence type="ECO:0000259" key="6">
    <source>
        <dbReference type="Pfam" id="PF08281"/>
    </source>
</evidence>
<dbReference type="SUPFAM" id="SSF88659">
    <property type="entry name" value="Sigma3 and sigma4 domains of RNA polymerase sigma factors"/>
    <property type="match status" value="1"/>
</dbReference>
<organism evidence="7 8">
    <name type="scientific">Sphingobacterium haloxyli</name>
    <dbReference type="NCBI Taxonomy" id="2100533"/>
    <lineage>
        <taxon>Bacteria</taxon>
        <taxon>Pseudomonadati</taxon>
        <taxon>Bacteroidota</taxon>
        <taxon>Sphingobacteriia</taxon>
        <taxon>Sphingobacteriales</taxon>
        <taxon>Sphingobacteriaceae</taxon>
        <taxon>Sphingobacterium</taxon>
    </lineage>
</organism>
<dbReference type="InterPro" id="IPR013325">
    <property type="entry name" value="RNA_pol_sigma_r2"/>
</dbReference>
<evidence type="ECO:0000256" key="1">
    <source>
        <dbReference type="ARBA" id="ARBA00010641"/>
    </source>
</evidence>
<dbReference type="NCBIfam" id="TIGR02985">
    <property type="entry name" value="Sig70_bacteroi1"/>
    <property type="match status" value="1"/>
</dbReference>
<dbReference type="InterPro" id="IPR039425">
    <property type="entry name" value="RNA_pol_sigma-70-like"/>
</dbReference>
<dbReference type="GO" id="GO:0003677">
    <property type="term" value="F:DNA binding"/>
    <property type="evidence" value="ECO:0007669"/>
    <property type="project" value="InterPro"/>
</dbReference>
<dbReference type="Gene3D" id="1.10.1740.10">
    <property type="match status" value="1"/>
</dbReference>
<dbReference type="Gene3D" id="1.10.10.10">
    <property type="entry name" value="Winged helix-like DNA-binding domain superfamily/Winged helix DNA-binding domain"/>
    <property type="match status" value="1"/>
</dbReference>
<dbReference type="InterPro" id="IPR014327">
    <property type="entry name" value="RNA_pol_sigma70_bacteroid"/>
</dbReference>
<comment type="caution">
    <text evidence="7">The sequence shown here is derived from an EMBL/GenBank/DDBJ whole genome shotgun (WGS) entry which is preliminary data.</text>
</comment>
<keyword evidence="4" id="KW-0804">Transcription</keyword>
<feature type="domain" description="RNA polymerase sigma factor 70 region 4 type 2" evidence="6">
    <location>
        <begin position="124"/>
        <end position="175"/>
    </location>
</feature>
<sequence>MYFKPLSDDNKREIAIERRQEVFKSFFVANFKVLESYARFYVKDKFIAEDIASEVMWKMWHLGSDLQHVTSIELYLLRAIKNKCLNYLRIRQAEYVGHEELADYQFLDHLNPENIFISNENVTEIEHAIAKLPAKTQQVFRLIKDENYSYKDAAQMMGISINTVDRHIQIAIQKLWCALKKNK</sequence>
<dbReference type="Pfam" id="PF04542">
    <property type="entry name" value="Sigma70_r2"/>
    <property type="match status" value="1"/>
</dbReference>
<dbReference type="InterPro" id="IPR013249">
    <property type="entry name" value="RNA_pol_sigma70_r4_t2"/>
</dbReference>
<evidence type="ECO:0000313" key="7">
    <source>
        <dbReference type="EMBL" id="PRD45008.1"/>
    </source>
</evidence>
<keyword evidence="8" id="KW-1185">Reference proteome</keyword>
<dbReference type="NCBIfam" id="TIGR02937">
    <property type="entry name" value="sigma70-ECF"/>
    <property type="match status" value="1"/>
</dbReference>
<evidence type="ECO:0000256" key="2">
    <source>
        <dbReference type="ARBA" id="ARBA00023015"/>
    </source>
</evidence>
<dbReference type="RefSeq" id="WP_105718553.1">
    <property type="nucleotide sequence ID" value="NZ_PVBQ01000023.1"/>
</dbReference>
<dbReference type="PANTHER" id="PTHR43133">
    <property type="entry name" value="RNA POLYMERASE ECF-TYPE SIGMA FACTO"/>
    <property type="match status" value="1"/>
</dbReference>
<evidence type="ECO:0000256" key="3">
    <source>
        <dbReference type="ARBA" id="ARBA00023082"/>
    </source>
</evidence>
<keyword evidence="2" id="KW-0805">Transcription regulation</keyword>
<dbReference type="InterPro" id="IPR014284">
    <property type="entry name" value="RNA_pol_sigma-70_dom"/>
</dbReference>
<dbReference type="InterPro" id="IPR007627">
    <property type="entry name" value="RNA_pol_sigma70_r2"/>
</dbReference>
<dbReference type="CDD" id="cd06171">
    <property type="entry name" value="Sigma70_r4"/>
    <property type="match status" value="1"/>
</dbReference>
<dbReference type="GO" id="GO:0016987">
    <property type="term" value="F:sigma factor activity"/>
    <property type="evidence" value="ECO:0007669"/>
    <property type="project" value="UniProtKB-KW"/>
</dbReference>
<evidence type="ECO:0000259" key="5">
    <source>
        <dbReference type="Pfam" id="PF04542"/>
    </source>
</evidence>
<dbReference type="PANTHER" id="PTHR43133:SF46">
    <property type="entry name" value="RNA POLYMERASE SIGMA-70 FACTOR ECF SUBFAMILY"/>
    <property type="match status" value="1"/>
</dbReference>
<accession>A0A2S9IWX1</accession>
<feature type="domain" description="RNA polymerase sigma-70 region 2" evidence="5">
    <location>
        <begin position="30"/>
        <end position="92"/>
    </location>
</feature>
<proteinExistence type="inferred from homology"/>
<dbReference type="EMBL" id="PVBQ01000023">
    <property type="protein sequence ID" value="PRD45008.1"/>
    <property type="molecule type" value="Genomic_DNA"/>
</dbReference>
<evidence type="ECO:0000256" key="4">
    <source>
        <dbReference type="ARBA" id="ARBA00023163"/>
    </source>
</evidence>
<dbReference type="GO" id="GO:0006352">
    <property type="term" value="P:DNA-templated transcription initiation"/>
    <property type="evidence" value="ECO:0007669"/>
    <property type="project" value="InterPro"/>
</dbReference>
<dbReference type="InterPro" id="IPR036388">
    <property type="entry name" value="WH-like_DNA-bd_sf"/>
</dbReference>
<comment type="similarity">
    <text evidence="1">Belongs to the sigma-70 factor family. ECF subfamily.</text>
</comment>
<keyword evidence="3" id="KW-0731">Sigma factor</keyword>
<dbReference type="AlphaFoldDB" id="A0A2S9IWX1"/>
<protein>
    <recommendedName>
        <fullName evidence="9">RNA polymerase sigma-70 factor</fullName>
    </recommendedName>
</protein>
<name>A0A2S9IWX1_9SPHI</name>
<evidence type="ECO:0008006" key="9">
    <source>
        <dbReference type="Google" id="ProtNLM"/>
    </source>
</evidence>
<reference evidence="7 8" key="1">
    <citation type="submission" date="2018-02" db="EMBL/GenBank/DDBJ databases">
        <title>The draft genome of Sphingobacterium sp. 5JN-11.</title>
        <authorList>
            <person name="Liu L."/>
            <person name="Li L."/>
            <person name="Liang L."/>
            <person name="Zhang X."/>
            <person name="Wang T."/>
        </authorList>
    </citation>
    <scope>NUCLEOTIDE SEQUENCE [LARGE SCALE GENOMIC DNA]</scope>
    <source>
        <strain evidence="7 8">5JN-11</strain>
    </source>
</reference>
<dbReference type="OrthoDB" id="659361at2"/>
<dbReference type="InterPro" id="IPR013324">
    <property type="entry name" value="RNA_pol_sigma_r3/r4-like"/>
</dbReference>